<proteinExistence type="predicted"/>
<sequence>MNISINPPPPNNTNLIRFQFGNFSLHLTISLIASLVLPRTLFLYAYPTILIFALCFSSLLFLQLKGEIDIEAQGPLPQHGSVDQISPEDGDSLAEPIDGIMHGNRSSSPSSPSSSSAASSLSSSSAASSSSNGSGGGSDGSASEGEEVDNSNSNRALYGYEEEKDLFGSDNEDYCKTLATCPYPIPVLPVIRYNNNNPGRGNFGRGRWHQNDRGGAGLLP</sequence>
<comment type="caution">
    <text evidence="3">The sequence shown here is derived from an EMBL/GenBank/DDBJ whole genome shotgun (WGS) entry which is preliminary data.</text>
</comment>
<feature type="transmembrane region" description="Helical" evidence="2">
    <location>
        <begin position="43"/>
        <end position="62"/>
    </location>
</feature>
<dbReference type="AlphaFoldDB" id="A0AA88E2D2"/>
<keyword evidence="2" id="KW-1133">Transmembrane helix</keyword>
<keyword evidence="2" id="KW-0812">Transmembrane</keyword>
<keyword evidence="4" id="KW-1185">Reference proteome</keyword>
<feature type="region of interest" description="Disordered" evidence="1">
    <location>
        <begin position="74"/>
        <end position="153"/>
    </location>
</feature>
<protein>
    <submittedName>
        <fullName evidence="3">Uncharacterized protein</fullName>
    </submittedName>
</protein>
<name>A0AA88E2D2_FICCA</name>
<organism evidence="3 4">
    <name type="scientific">Ficus carica</name>
    <name type="common">Common fig</name>
    <dbReference type="NCBI Taxonomy" id="3494"/>
    <lineage>
        <taxon>Eukaryota</taxon>
        <taxon>Viridiplantae</taxon>
        <taxon>Streptophyta</taxon>
        <taxon>Embryophyta</taxon>
        <taxon>Tracheophyta</taxon>
        <taxon>Spermatophyta</taxon>
        <taxon>Magnoliopsida</taxon>
        <taxon>eudicotyledons</taxon>
        <taxon>Gunneridae</taxon>
        <taxon>Pentapetalae</taxon>
        <taxon>rosids</taxon>
        <taxon>fabids</taxon>
        <taxon>Rosales</taxon>
        <taxon>Moraceae</taxon>
        <taxon>Ficeae</taxon>
        <taxon>Ficus</taxon>
    </lineage>
</organism>
<feature type="region of interest" description="Disordered" evidence="1">
    <location>
        <begin position="201"/>
        <end position="220"/>
    </location>
</feature>
<feature type="transmembrane region" description="Helical" evidence="2">
    <location>
        <begin position="20"/>
        <end position="37"/>
    </location>
</feature>
<feature type="compositionally biased region" description="Low complexity" evidence="1">
    <location>
        <begin position="106"/>
        <end position="132"/>
    </location>
</feature>
<dbReference type="Proteomes" id="UP001187192">
    <property type="component" value="Unassembled WGS sequence"/>
</dbReference>
<evidence type="ECO:0000256" key="1">
    <source>
        <dbReference type="SAM" id="MobiDB-lite"/>
    </source>
</evidence>
<accession>A0AA88E2D2</accession>
<evidence type="ECO:0000313" key="4">
    <source>
        <dbReference type="Proteomes" id="UP001187192"/>
    </source>
</evidence>
<keyword evidence="2" id="KW-0472">Membrane</keyword>
<gene>
    <name evidence="3" type="ORF">TIFTF001_035481</name>
</gene>
<reference evidence="3" key="1">
    <citation type="submission" date="2023-07" db="EMBL/GenBank/DDBJ databases">
        <title>draft genome sequence of fig (Ficus carica).</title>
        <authorList>
            <person name="Takahashi T."/>
            <person name="Nishimura K."/>
        </authorList>
    </citation>
    <scope>NUCLEOTIDE SEQUENCE</scope>
</reference>
<dbReference type="EMBL" id="BTGU01000322">
    <property type="protein sequence ID" value="GMN66416.1"/>
    <property type="molecule type" value="Genomic_DNA"/>
</dbReference>
<evidence type="ECO:0000256" key="2">
    <source>
        <dbReference type="SAM" id="Phobius"/>
    </source>
</evidence>
<evidence type="ECO:0000313" key="3">
    <source>
        <dbReference type="EMBL" id="GMN66416.1"/>
    </source>
</evidence>